<protein>
    <recommendedName>
        <fullName evidence="2">Protein OPG091</fullName>
    </recommendedName>
</protein>
<reference evidence="3 4" key="1">
    <citation type="submission" date="2022-01" db="EMBL/GenBank/DDBJ databases">
        <authorList>
            <person name="Stokar-Avihail A."/>
        </authorList>
    </citation>
    <scope>NUCLEOTIDE SEQUENCE [LARGE SCALE GENOMIC DNA]</scope>
</reference>
<dbReference type="SUPFAM" id="SSF54001">
    <property type="entry name" value="Cysteine proteinases"/>
    <property type="match status" value="1"/>
</dbReference>
<dbReference type="GO" id="GO:0001897">
    <property type="term" value="P:symbiont-mediated cytolysis of host cell"/>
    <property type="evidence" value="ECO:0007669"/>
    <property type="project" value="UniProtKB-ARBA"/>
</dbReference>
<dbReference type="Pfam" id="PF05708">
    <property type="entry name" value="Peptidase_C92"/>
    <property type="match status" value="1"/>
</dbReference>
<keyword evidence="4" id="KW-1185">Reference proteome</keyword>
<dbReference type="Gene3D" id="3.90.1720.10">
    <property type="entry name" value="endopeptidase domain like (from Nostoc punctiforme)"/>
    <property type="match status" value="1"/>
</dbReference>
<dbReference type="InterPro" id="IPR038765">
    <property type="entry name" value="Papain-like_cys_pep_sf"/>
</dbReference>
<gene>
    <name evidence="3" type="ORF">fado_165</name>
</gene>
<organism evidence="3 4">
    <name type="scientific">Bacillus phage FADO</name>
    <dbReference type="NCBI Taxonomy" id="2917160"/>
    <lineage>
        <taxon>Viruses</taxon>
        <taxon>Duplodnaviria</taxon>
        <taxon>Heunggongvirae</taxon>
        <taxon>Uroviricota</taxon>
        <taxon>Caudoviricetes</taxon>
        <taxon>Heleneionescovirinae</taxon>
        <taxon>Zhangjivirus</taxon>
        <taxon>Zhangjivirus fado</taxon>
    </lineage>
</organism>
<evidence type="ECO:0000256" key="2">
    <source>
        <dbReference type="ARBA" id="ARBA00034814"/>
    </source>
</evidence>
<dbReference type="InterPro" id="IPR024453">
    <property type="entry name" value="Peptidase_C92"/>
</dbReference>
<proteinExistence type="inferred from homology"/>
<evidence type="ECO:0000313" key="3">
    <source>
        <dbReference type="EMBL" id="UNY48880.1"/>
    </source>
</evidence>
<evidence type="ECO:0000256" key="1">
    <source>
        <dbReference type="ARBA" id="ARBA00034761"/>
    </source>
</evidence>
<dbReference type="Proteomes" id="UP000831021">
    <property type="component" value="Segment"/>
</dbReference>
<evidence type="ECO:0000313" key="4">
    <source>
        <dbReference type="Proteomes" id="UP000831021"/>
    </source>
</evidence>
<dbReference type="EMBL" id="OM236516">
    <property type="protein sequence ID" value="UNY48880.1"/>
    <property type="molecule type" value="Genomic_DNA"/>
</dbReference>
<sequence length="158" mass="18232">MFFKKTNSIVSRIIAKITKSDYTHVGLIVAHDEMTNVATIIESDRFVRTRVSMIKIDESHIVYTTGNNSEELKSRIVNYAYKRLGTEYDYMQIMGIFLSFIFKGERFFNSSNKLICSELIDLAYFEAGVKRKNHLNIGNVTPQELIDIYDLKELEKGA</sequence>
<comment type="similarity">
    <text evidence="1">Belongs to the orthopoxvirus OPG091 family.</text>
</comment>
<name>A0AAE9K5V4_9CAUD</name>
<accession>A0AAE9K5V4</accession>